<proteinExistence type="predicted"/>
<sequence length="39" mass="4543">MCYWNIDKGIISLMMSYLHIVLHSTCGEELILLTKIVFL</sequence>
<dbReference type="Proteomes" id="UP000410492">
    <property type="component" value="Unassembled WGS sequence"/>
</dbReference>
<name>A0A653CGA4_CALMS</name>
<protein>
    <submittedName>
        <fullName evidence="1">Uncharacterized protein</fullName>
    </submittedName>
</protein>
<keyword evidence="2" id="KW-1185">Reference proteome</keyword>
<accession>A0A653CGA4</accession>
<evidence type="ECO:0000313" key="2">
    <source>
        <dbReference type="Proteomes" id="UP000410492"/>
    </source>
</evidence>
<evidence type="ECO:0000313" key="1">
    <source>
        <dbReference type="EMBL" id="VEN46932.1"/>
    </source>
</evidence>
<organism evidence="1 2">
    <name type="scientific">Callosobruchus maculatus</name>
    <name type="common">Southern cowpea weevil</name>
    <name type="synonym">Pulse bruchid</name>
    <dbReference type="NCBI Taxonomy" id="64391"/>
    <lineage>
        <taxon>Eukaryota</taxon>
        <taxon>Metazoa</taxon>
        <taxon>Ecdysozoa</taxon>
        <taxon>Arthropoda</taxon>
        <taxon>Hexapoda</taxon>
        <taxon>Insecta</taxon>
        <taxon>Pterygota</taxon>
        <taxon>Neoptera</taxon>
        <taxon>Endopterygota</taxon>
        <taxon>Coleoptera</taxon>
        <taxon>Polyphaga</taxon>
        <taxon>Cucujiformia</taxon>
        <taxon>Chrysomeloidea</taxon>
        <taxon>Chrysomelidae</taxon>
        <taxon>Bruchinae</taxon>
        <taxon>Bruchini</taxon>
        <taxon>Callosobruchus</taxon>
    </lineage>
</organism>
<dbReference type="EMBL" id="CAACVG010007760">
    <property type="protein sequence ID" value="VEN46932.1"/>
    <property type="molecule type" value="Genomic_DNA"/>
</dbReference>
<dbReference type="AlphaFoldDB" id="A0A653CGA4"/>
<reference evidence="1 2" key="1">
    <citation type="submission" date="2019-01" db="EMBL/GenBank/DDBJ databases">
        <authorList>
            <person name="Sayadi A."/>
        </authorList>
    </citation>
    <scope>NUCLEOTIDE SEQUENCE [LARGE SCALE GENOMIC DNA]</scope>
</reference>
<gene>
    <name evidence="1" type="ORF">CALMAC_LOCUS8860</name>
</gene>